<dbReference type="KEGG" id="wco:G7084_01160"/>
<feature type="transmembrane region" description="Helical" evidence="1">
    <location>
        <begin position="124"/>
        <end position="144"/>
    </location>
</feature>
<gene>
    <name evidence="2" type="ORF">G7084_01160</name>
</gene>
<protein>
    <submittedName>
        <fullName evidence="2">Uncharacterized protein</fullName>
    </submittedName>
</protein>
<reference evidence="2 3" key="1">
    <citation type="submission" date="2020-03" db="EMBL/GenBank/DDBJ databases">
        <title>Weissella sp. nov., isolated from Cybister lewisianus.</title>
        <authorList>
            <person name="Hyun D.-W."/>
            <person name="Bae J.-W."/>
        </authorList>
    </citation>
    <scope>NUCLEOTIDE SEQUENCE [LARGE SCALE GENOMIC DNA]</scope>
    <source>
        <strain evidence="2 3">HDW19</strain>
    </source>
</reference>
<dbReference type="InterPro" id="IPR004676">
    <property type="entry name" value="Cd-R_transporter"/>
</dbReference>
<feature type="transmembrane region" description="Helical" evidence="1">
    <location>
        <begin position="88"/>
        <end position="112"/>
    </location>
</feature>
<keyword evidence="1" id="KW-0472">Membrane</keyword>
<proteinExistence type="predicted"/>
<dbReference type="EMBL" id="CP049888">
    <property type="protein sequence ID" value="QIL51249.1"/>
    <property type="molecule type" value="Genomic_DNA"/>
</dbReference>
<feature type="transmembrane region" description="Helical" evidence="1">
    <location>
        <begin position="164"/>
        <end position="184"/>
    </location>
</feature>
<feature type="transmembrane region" description="Helical" evidence="1">
    <location>
        <begin position="6"/>
        <end position="25"/>
    </location>
</feature>
<accession>A0A6G8B206</accession>
<feature type="transmembrane region" description="Helical" evidence="1">
    <location>
        <begin position="34"/>
        <end position="51"/>
    </location>
</feature>
<evidence type="ECO:0000313" key="2">
    <source>
        <dbReference type="EMBL" id="QIL51249.1"/>
    </source>
</evidence>
<keyword evidence="1" id="KW-1133">Transmembrane helix</keyword>
<feature type="transmembrane region" description="Helical" evidence="1">
    <location>
        <begin position="57"/>
        <end position="76"/>
    </location>
</feature>
<dbReference type="Proteomes" id="UP000500741">
    <property type="component" value="Chromosome"/>
</dbReference>
<dbReference type="AlphaFoldDB" id="A0A6G8B206"/>
<evidence type="ECO:0000313" key="3">
    <source>
        <dbReference type="Proteomes" id="UP000500741"/>
    </source>
</evidence>
<keyword evidence="1" id="KW-0812">Transmembrane</keyword>
<keyword evidence="3" id="KW-1185">Reference proteome</keyword>
<evidence type="ECO:0000256" key="1">
    <source>
        <dbReference type="SAM" id="Phobius"/>
    </source>
</evidence>
<dbReference type="Pfam" id="PF03596">
    <property type="entry name" value="Cad"/>
    <property type="match status" value="1"/>
</dbReference>
<sequence length="188" mass="20925">MYITLMTSLFIGANLDFFILLIPLFKKHGFKNTIIGYVFGVIGMYLISATMGQFIQILLPMWVIGILGLVPIWYGIRGGDEEAKNTKLTMSIFTVAIVYLTSCSADNLALYVPVLSTLSINQSVIYGLYFIVLAIMTGILAHRISNIRVVTVIFDKFGDIITRIIYIGIGLFVIIESGLLNKILNLLF</sequence>
<name>A0A6G8B206_9LACO</name>
<organism evidence="2 3">
    <name type="scientific">Weissella coleopterorum</name>
    <dbReference type="NCBI Taxonomy" id="2714949"/>
    <lineage>
        <taxon>Bacteria</taxon>
        <taxon>Bacillati</taxon>
        <taxon>Bacillota</taxon>
        <taxon>Bacilli</taxon>
        <taxon>Lactobacillales</taxon>
        <taxon>Lactobacillaceae</taxon>
        <taxon>Weissella</taxon>
    </lineage>
</organism>